<evidence type="ECO:0000313" key="3">
    <source>
        <dbReference type="EMBL" id="HJB09026.1"/>
    </source>
</evidence>
<protein>
    <recommendedName>
        <fullName evidence="2">Antitoxin</fullName>
    </recommendedName>
</protein>
<dbReference type="Gene3D" id="3.40.1620.10">
    <property type="entry name" value="YefM-like domain"/>
    <property type="match status" value="1"/>
</dbReference>
<comment type="function">
    <text evidence="2">Antitoxin component of a type II toxin-antitoxin (TA) system.</text>
</comment>
<organism evidence="3 4">
    <name type="scientific">Candidatus Brachybacterium merdavium</name>
    <dbReference type="NCBI Taxonomy" id="2838513"/>
    <lineage>
        <taxon>Bacteria</taxon>
        <taxon>Bacillati</taxon>
        <taxon>Actinomycetota</taxon>
        <taxon>Actinomycetes</taxon>
        <taxon>Micrococcales</taxon>
        <taxon>Dermabacteraceae</taxon>
        <taxon>Brachybacterium</taxon>
    </lineage>
</organism>
<dbReference type="NCBIfam" id="TIGR01552">
    <property type="entry name" value="phd_fam"/>
    <property type="match status" value="1"/>
</dbReference>
<accession>A0A9D2LAQ2</accession>
<evidence type="ECO:0000256" key="1">
    <source>
        <dbReference type="ARBA" id="ARBA00009981"/>
    </source>
</evidence>
<evidence type="ECO:0000256" key="2">
    <source>
        <dbReference type="RuleBase" id="RU362080"/>
    </source>
</evidence>
<dbReference type="EMBL" id="DWZH01000007">
    <property type="protein sequence ID" value="HJB09026.1"/>
    <property type="molecule type" value="Genomic_DNA"/>
</dbReference>
<dbReference type="InterPro" id="IPR036165">
    <property type="entry name" value="YefM-like_sf"/>
</dbReference>
<sequence>MDIEIGSGHAGPAGTPRVVKVHDAKTRLSELLRDVEQGAEITISRGSRAVARLVPMPQQPRARPMGFVDYELPDSFFDELPEEQLAAWER</sequence>
<gene>
    <name evidence="3" type="ORF">H9786_00625</name>
</gene>
<dbReference type="SUPFAM" id="SSF143120">
    <property type="entry name" value="YefM-like"/>
    <property type="match status" value="1"/>
</dbReference>
<dbReference type="AlphaFoldDB" id="A0A9D2LAQ2"/>
<comment type="similarity">
    <text evidence="1 2">Belongs to the phD/YefM antitoxin family.</text>
</comment>
<reference evidence="3" key="1">
    <citation type="journal article" date="2021" name="PeerJ">
        <title>Extensive microbial diversity within the chicken gut microbiome revealed by metagenomics and culture.</title>
        <authorList>
            <person name="Gilroy R."/>
            <person name="Ravi A."/>
            <person name="Getino M."/>
            <person name="Pursley I."/>
            <person name="Horton D.L."/>
            <person name="Alikhan N.F."/>
            <person name="Baker D."/>
            <person name="Gharbi K."/>
            <person name="Hall N."/>
            <person name="Watson M."/>
            <person name="Adriaenssens E.M."/>
            <person name="Foster-Nyarko E."/>
            <person name="Jarju S."/>
            <person name="Secka A."/>
            <person name="Antonio M."/>
            <person name="Oren A."/>
            <person name="Chaudhuri R.R."/>
            <person name="La Ragione R."/>
            <person name="Hildebrand F."/>
            <person name="Pallen M.J."/>
        </authorList>
    </citation>
    <scope>NUCLEOTIDE SEQUENCE</scope>
    <source>
        <strain evidence="3">ChiHjej13B12-24818</strain>
    </source>
</reference>
<reference evidence="3" key="2">
    <citation type="submission" date="2021-04" db="EMBL/GenBank/DDBJ databases">
        <authorList>
            <person name="Gilroy R."/>
        </authorList>
    </citation>
    <scope>NUCLEOTIDE SEQUENCE</scope>
    <source>
        <strain evidence="3">ChiHjej13B12-24818</strain>
    </source>
</reference>
<name>A0A9D2LAQ2_9MICO</name>
<comment type="caution">
    <text evidence="3">The sequence shown here is derived from an EMBL/GenBank/DDBJ whole genome shotgun (WGS) entry which is preliminary data.</text>
</comment>
<proteinExistence type="inferred from homology"/>
<dbReference type="InterPro" id="IPR006442">
    <property type="entry name" value="Antitoxin_Phd/YefM"/>
</dbReference>
<evidence type="ECO:0000313" key="4">
    <source>
        <dbReference type="Proteomes" id="UP000823823"/>
    </source>
</evidence>
<dbReference type="Proteomes" id="UP000823823">
    <property type="component" value="Unassembled WGS sequence"/>
</dbReference>
<dbReference type="Pfam" id="PF02604">
    <property type="entry name" value="PhdYeFM_antitox"/>
    <property type="match status" value="1"/>
</dbReference>